<feature type="transmembrane region" description="Helical" evidence="9">
    <location>
        <begin position="47"/>
        <end position="69"/>
    </location>
</feature>
<dbReference type="PRINTS" id="PR00237">
    <property type="entry name" value="GPCRRHODOPSN"/>
</dbReference>
<feature type="transmembrane region" description="Helical" evidence="9">
    <location>
        <begin position="5"/>
        <end position="27"/>
    </location>
</feature>
<evidence type="ECO:0000256" key="1">
    <source>
        <dbReference type="ARBA" id="ARBA00004141"/>
    </source>
</evidence>
<evidence type="ECO:0000256" key="2">
    <source>
        <dbReference type="ARBA" id="ARBA00010663"/>
    </source>
</evidence>
<evidence type="ECO:0000256" key="6">
    <source>
        <dbReference type="ARBA" id="ARBA00023136"/>
    </source>
</evidence>
<keyword evidence="7" id="KW-0675">Receptor</keyword>
<evidence type="ECO:0000256" key="3">
    <source>
        <dbReference type="ARBA" id="ARBA00022692"/>
    </source>
</evidence>
<feature type="domain" description="G-protein coupled receptors family 1 profile" evidence="10">
    <location>
        <begin position="1"/>
        <end position="66"/>
    </location>
</feature>
<name>A0ABQ8JLX9_DERPT</name>
<evidence type="ECO:0000256" key="7">
    <source>
        <dbReference type="ARBA" id="ARBA00023170"/>
    </source>
</evidence>
<keyword evidence="3 9" id="KW-0812">Transmembrane</keyword>
<dbReference type="InterPro" id="IPR017452">
    <property type="entry name" value="GPCR_Rhodpsn_7TM"/>
</dbReference>
<dbReference type="PROSITE" id="PS50262">
    <property type="entry name" value="G_PROTEIN_RECEP_F1_2"/>
    <property type="match status" value="1"/>
</dbReference>
<dbReference type="PANTHER" id="PTHR45695:SF9">
    <property type="entry name" value="LEUCOKININ RECEPTOR"/>
    <property type="match status" value="1"/>
</dbReference>
<feature type="non-terminal residue" evidence="11">
    <location>
        <position position="1"/>
    </location>
</feature>
<comment type="similarity">
    <text evidence="2">Belongs to the G-protein coupled receptor 1 family.</text>
</comment>
<protein>
    <recommendedName>
        <fullName evidence="10">G-protein coupled receptors family 1 profile domain-containing protein</fullName>
    </recommendedName>
</protein>
<organism evidence="11 12">
    <name type="scientific">Dermatophagoides pteronyssinus</name>
    <name type="common">European house dust mite</name>
    <dbReference type="NCBI Taxonomy" id="6956"/>
    <lineage>
        <taxon>Eukaryota</taxon>
        <taxon>Metazoa</taxon>
        <taxon>Ecdysozoa</taxon>
        <taxon>Arthropoda</taxon>
        <taxon>Chelicerata</taxon>
        <taxon>Arachnida</taxon>
        <taxon>Acari</taxon>
        <taxon>Acariformes</taxon>
        <taxon>Sarcoptiformes</taxon>
        <taxon>Astigmata</taxon>
        <taxon>Psoroptidia</taxon>
        <taxon>Analgoidea</taxon>
        <taxon>Pyroglyphidae</taxon>
        <taxon>Dermatophagoidinae</taxon>
        <taxon>Dermatophagoides</taxon>
    </lineage>
</organism>
<evidence type="ECO:0000313" key="12">
    <source>
        <dbReference type="Proteomes" id="UP000887458"/>
    </source>
</evidence>
<evidence type="ECO:0000256" key="5">
    <source>
        <dbReference type="ARBA" id="ARBA00023040"/>
    </source>
</evidence>
<evidence type="ECO:0000256" key="8">
    <source>
        <dbReference type="ARBA" id="ARBA00023224"/>
    </source>
</evidence>
<reference evidence="11 12" key="2">
    <citation type="journal article" date="2022" name="Mol. Biol. Evol.">
        <title>Comparative Genomics Reveals Insights into the Divergent Evolution of Astigmatic Mites and Household Pest Adaptations.</title>
        <authorList>
            <person name="Xiong Q."/>
            <person name="Wan A.T."/>
            <person name="Liu X."/>
            <person name="Fung C.S."/>
            <person name="Xiao X."/>
            <person name="Malainual N."/>
            <person name="Hou J."/>
            <person name="Wang L."/>
            <person name="Wang M."/>
            <person name="Yang K.Y."/>
            <person name="Cui Y."/>
            <person name="Leung E.L."/>
            <person name="Nong W."/>
            <person name="Shin S.K."/>
            <person name="Au S.W."/>
            <person name="Jeong K.Y."/>
            <person name="Chew F.T."/>
            <person name="Hui J.H."/>
            <person name="Leung T.F."/>
            <person name="Tungtrongchitr A."/>
            <person name="Zhong N."/>
            <person name="Liu Z."/>
            <person name="Tsui S.K."/>
        </authorList>
    </citation>
    <scope>NUCLEOTIDE SEQUENCE [LARGE SCALE GENOMIC DNA]</scope>
    <source>
        <strain evidence="11">Derp</strain>
    </source>
</reference>
<dbReference type="Gene3D" id="1.20.1070.10">
    <property type="entry name" value="Rhodopsin 7-helix transmembrane proteins"/>
    <property type="match status" value="1"/>
</dbReference>
<dbReference type="InterPro" id="IPR000276">
    <property type="entry name" value="GPCR_Rhodpsn"/>
</dbReference>
<keyword evidence="6 9" id="KW-0472">Membrane</keyword>
<keyword evidence="8" id="KW-0807">Transducer</keyword>
<evidence type="ECO:0000313" key="11">
    <source>
        <dbReference type="EMBL" id="KAH9423624.1"/>
    </source>
</evidence>
<comment type="subcellular location">
    <subcellularLocation>
        <location evidence="1">Membrane</location>
        <topology evidence="1">Multi-pass membrane protein</topology>
    </subcellularLocation>
</comment>
<dbReference type="Pfam" id="PF00001">
    <property type="entry name" value="7tm_1"/>
    <property type="match status" value="1"/>
</dbReference>
<reference evidence="11 12" key="1">
    <citation type="journal article" date="2018" name="J. Allergy Clin. Immunol.">
        <title>High-quality assembly of Dermatophagoides pteronyssinus genome and transcriptome reveals a wide range of novel allergens.</title>
        <authorList>
            <person name="Liu X.Y."/>
            <person name="Yang K.Y."/>
            <person name="Wang M.Q."/>
            <person name="Kwok J.S."/>
            <person name="Zeng X."/>
            <person name="Yang Z."/>
            <person name="Xiao X.J."/>
            <person name="Lau C.P."/>
            <person name="Li Y."/>
            <person name="Huang Z.M."/>
            <person name="Ba J.G."/>
            <person name="Yim A.K."/>
            <person name="Ouyang C.Y."/>
            <person name="Ngai S.M."/>
            <person name="Chan T.F."/>
            <person name="Leung E.L."/>
            <person name="Liu L."/>
            <person name="Liu Z.G."/>
            <person name="Tsui S.K."/>
        </authorList>
    </citation>
    <scope>NUCLEOTIDE SEQUENCE [LARGE SCALE GENOMIC DNA]</scope>
    <source>
        <strain evidence="11">Derp</strain>
    </source>
</reference>
<dbReference type="PANTHER" id="PTHR45695">
    <property type="entry name" value="LEUCOKININ RECEPTOR-RELATED"/>
    <property type="match status" value="1"/>
</dbReference>
<gene>
    <name evidence="11" type="ORF">DERP_005204</name>
</gene>
<keyword evidence="12" id="KW-1185">Reference proteome</keyword>
<keyword evidence="5" id="KW-0297">G-protein coupled receptor</keyword>
<keyword evidence="4 9" id="KW-1133">Transmembrane helix</keyword>
<dbReference type="EMBL" id="NJHN03000031">
    <property type="protein sequence ID" value="KAH9423624.1"/>
    <property type="molecule type" value="Genomic_DNA"/>
</dbReference>
<comment type="caution">
    <text evidence="11">The sequence shown here is derived from an EMBL/GenBank/DDBJ whole genome shotgun (WGS) entry which is preliminary data.</text>
</comment>
<evidence type="ECO:0000256" key="9">
    <source>
        <dbReference type="SAM" id="Phobius"/>
    </source>
</evidence>
<accession>A0ABQ8JLX9</accession>
<evidence type="ECO:0000259" key="10">
    <source>
        <dbReference type="PROSITE" id="PS50262"/>
    </source>
</evidence>
<dbReference type="SUPFAM" id="SSF81321">
    <property type="entry name" value="Family A G protein-coupled receptor-like"/>
    <property type="match status" value="1"/>
</dbReference>
<proteinExistence type="inferred from homology"/>
<dbReference type="Proteomes" id="UP000887458">
    <property type="component" value="Unassembled WGS sequence"/>
</dbReference>
<sequence>VLKMLIIIIGVFTICWLPIQLFNILIYFKSNFLRVDSEFKYYAFVGSYFFCHWISMAHSFMNPIIYSFMSKNFRSDMKMIFANIYHYCRWINNLNQHSINNNDNDDKKNKMKRKLNNNNMDKKQGIIINNL</sequence>
<evidence type="ECO:0000256" key="4">
    <source>
        <dbReference type="ARBA" id="ARBA00022989"/>
    </source>
</evidence>